<dbReference type="RefSeq" id="WP_377257480.1">
    <property type="nucleotide sequence ID" value="NZ_JBHLUH010000064.1"/>
</dbReference>
<feature type="domain" description="Beta-lactamase-related" evidence="3">
    <location>
        <begin position="34"/>
        <end position="354"/>
    </location>
</feature>
<dbReference type="SUPFAM" id="SSF56601">
    <property type="entry name" value="beta-lactamase/transpeptidase-like"/>
    <property type="match status" value="1"/>
</dbReference>
<reference evidence="4 5" key="1">
    <citation type="submission" date="2024-09" db="EMBL/GenBank/DDBJ databases">
        <authorList>
            <person name="Sun Q."/>
            <person name="Mori K."/>
        </authorList>
    </citation>
    <scope>NUCLEOTIDE SEQUENCE [LARGE SCALE GENOMIC DNA]</scope>
    <source>
        <strain evidence="4 5">TBRC 3947</strain>
    </source>
</reference>
<evidence type="ECO:0000256" key="2">
    <source>
        <dbReference type="SAM" id="SignalP"/>
    </source>
</evidence>
<feature type="transmembrane region" description="Helical" evidence="1">
    <location>
        <begin position="465"/>
        <end position="492"/>
    </location>
</feature>
<feature type="chain" id="PRO_5047341563" evidence="2">
    <location>
        <begin position="25"/>
        <end position="495"/>
    </location>
</feature>
<gene>
    <name evidence="4" type="ORF">ACFFIA_30670</name>
</gene>
<dbReference type="PANTHER" id="PTHR46825">
    <property type="entry name" value="D-ALANYL-D-ALANINE-CARBOXYPEPTIDASE/ENDOPEPTIDASE AMPH"/>
    <property type="match status" value="1"/>
</dbReference>
<dbReference type="InterPro" id="IPR012338">
    <property type="entry name" value="Beta-lactam/transpept-like"/>
</dbReference>
<accession>A0ABV6MBU2</accession>
<evidence type="ECO:0000313" key="5">
    <source>
        <dbReference type="Proteomes" id="UP001589867"/>
    </source>
</evidence>
<dbReference type="EC" id="3.-.-.-" evidence="4"/>
<evidence type="ECO:0000259" key="3">
    <source>
        <dbReference type="Pfam" id="PF00144"/>
    </source>
</evidence>
<dbReference type="Gene3D" id="3.40.710.10">
    <property type="entry name" value="DD-peptidase/beta-lactamase superfamily"/>
    <property type="match status" value="1"/>
</dbReference>
<dbReference type="EMBL" id="JBHLUH010000064">
    <property type="protein sequence ID" value="MFC0532024.1"/>
    <property type="molecule type" value="Genomic_DNA"/>
</dbReference>
<feature type="transmembrane region" description="Helical" evidence="1">
    <location>
        <begin position="391"/>
        <end position="411"/>
    </location>
</feature>
<keyword evidence="1" id="KW-0812">Transmembrane</keyword>
<dbReference type="PANTHER" id="PTHR46825:SF15">
    <property type="entry name" value="BETA-LACTAMASE-RELATED DOMAIN-CONTAINING PROTEIN"/>
    <property type="match status" value="1"/>
</dbReference>
<protein>
    <submittedName>
        <fullName evidence="4">Serine hydrolase domain-containing protein</fullName>
        <ecNumber evidence="4">3.-.-.-</ecNumber>
    </submittedName>
</protein>
<name>A0ABV6MBU2_9ACTN</name>
<feature type="signal peptide" evidence="2">
    <location>
        <begin position="1"/>
        <end position="24"/>
    </location>
</feature>
<dbReference type="InterPro" id="IPR001466">
    <property type="entry name" value="Beta-lactam-related"/>
</dbReference>
<dbReference type="Pfam" id="PF00144">
    <property type="entry name" value="Beta-lactamase"/>
    <property type="match status" value="1"/>
</dbReference>
<feature type="transmembrane region" description="Helical" evidence="1">
    <location>
        <begin position="423"/>
        <end position="445"/>
    </location>
</feature>
<proteinExistence type="predicted"/>
<evidence type="ECO:0000256" key="1">
    <source>
        <dbReference type="SAM" id="Phobius"/>
    </source>
</evidence>
<keyword evidence="4" id="KW-0378">Hydrolase</keyword>
<comment type="caution">
    <text evidence="4">The sequence shown here is derived from an EMBL/GenBank/DDBJ whole genome shotgun (WGS) entry which is preliminary data.</text>
</comment>
<evidence type="ECO:0000313" key="4">
    <source>
        <dbReference type="EMBL" id="MFC0532024.1"/>
    </source>
</evidence>
<keyword evidence="1" id="KW-1133">Transmembrane helix</keyword>
<dbReference type="InterPro" id="IPR050491">
    <property type="entry name" value="AmpC-like"/>
</dbReference>
<dbReference type="Proteomes" id="UP001589867">
    <property type="component" value="Unassembled WGS sequence"/>
</dbReference>
<keyword evidence="1" id="KW-0472">Membrane</keyword>
<dbReference type="GO" id="GO:0016787">
    <property type="term" value="F:hydrolase activity"/>
    <property type="evidence" value="ECO:0007669"/>
    <property type="project" value="UniProtKB-KW"/>
</dbReference>
<organism evidence="4 5">
    <name type="scientific">Phytohabitans kaempferiae</name>
    <dbReference type="NCBI Taxonomy" id="1620943"/>
    <lineage>
        <taxon>Bacteria</taxon>
        <taxon>Bacillati</taxon>
        <taxon>Actinomycetota</taxon>
        <taxon>Actinomycetes</taxon>
        <taxon>Micromonosporales</taxon>
        <taxon>Micromonosporaceae</taxon>
    </lineage>
</organism>
<keyword evidence="5" id="KW-1185">Reference proteome</keyword>
<keyword evidence="2" id="KW-0732">Signal</keyword>
<sequence>MRIALLTAVALVAAVMLPASAAKAAPADERLAEVERYLREHHAEIRAPGFAYAIVRGDRVVARAAWGVDGDGQPVTGQTPFVLGSVSKSFTALAVMQLVEAGRVDLDAPVLGYLPWFRLADESASRRVTVRQLLTHSSGIPGVATRGMTDRYDNTAGGLTRLVRALATVEPTQPPGRSYQYSDANYIVAGALVEAVTGQSFGAYLRAHVLDPLGMRGAATAAEADALGGVPAGFRYYFGRPRHFDRPFDTSGVSYGFLAASLDDMTHYAIAHLRGGEYGGRRVLSPQGIERSHAGQVATGARGAYGFGWRDSALDGTGARIVWHAGAVANSFSHILLVPEEGLAVIVLANIYGIAMDGPLTTAAFNTARILHGGQAVAVAEDPFFVWARRGLLVTVALLAVVLAWSVLRAVRRPRPRPSSGCHVVAVTAAWVAGCAALTAAAGWALPASWDGAGLPQALLFAPDIGHTIIAVIVLAAATALARVAAALRILAGPG</sequence>